<feature type="transmembrane region" description="Helical" evidence="6">
    <location>
        <begin position="263"/>
        <end position="282"/>
    </location>
</feature>
<comment type="subcellular location">
    <subcellularLocation>
        <location evidence="1">Membrane</location>
        <topology evidence="1">Multi-pass membrane protein</topology>
    </subcellularLocation>
</comment>
<feature type="compositionally biased region" description="Acidic residues" evidence="5">
    <location>
        <begin position="297"/>
        <end position="314"/>
    </location>
</feature>
<dbReference type="PRINTS" id="PR00447">
    <property type="entry name" value="NATRESASSCMP"/>
</dbReference>
<feature type="transmembrane region" description="Helical" evidence="6">
    <location>
        <begin position="90"/>
        <end position="111"/>
    </location>
</feature>
<accession>A0ABY8EN75</accession>
<evidence type="ECO:0000313" key="8">
    <source>
        <dbReference type="Proteomes" id="UP000818624"/>
    </source>
</evidence>
<dbReference type="PANTHER" id="PTHR11706">
    <property type="entry name" value="SOLUTE CARRIER PROTEIN FAMILY 11 MEMBER"/>
    <property type="match status" value="1"/>
</dbReference>
<keyword evidence="2 6" id="KW-0812">Transmembrane</keyword>
<feature type="transmembrane region" description="Helical" evidence="6">
    <location>
        <begin position="449"/>
        <end position="470"/>
    </location>
</feature>
<protein>
    <submittedName>
        <fullName evidence="7">Manganese transporter smf1</fullName>
    </submittedName>
</protein>
<evidence type="ECO:0000256" key="1">
    <source>
        <dbReference type="ARBA" id="ARBA00004141"/>
    </source>
</evidence>
<reference evidence="7 8" key="1">
    <citation type="journal article" date="2020" name="Elife">
        <title>Loss of centromere function drives karyotype evolution in closely related Malassezia species.</title>
        <authorList>
            <person name="Sankaranarayanan S.R."/>
            <person name="Ianiri G."/>
            <person name="Coelho M.A."/>
            <person name="Reza M.H."/>
            <person name="Thimmappa B.C."/>
            <person name="Ganguly P."/>
            <person name="Vadnala R.N."/>
            <person name="Sun S."/>
            <person name="Siddharthan R."/>
            <person name="Tellgren-Roth C."/>
            <person name="Dawson T.L."/>
            <person name="Heitman J."/>
            <person name="Sanyal K."/>
        </authorList>
    </citation>
    <scope>NUCLEOTIDE SEQUENCE [LARGE SCALE GENOMIC DNA]</scope>
    <source>
        <strain evidence="7">CBS14141</strain>
    </source>
</reference>
<feature type="transmembrane region" description="Helical" evidence="6">
    <location>
        <begin position="515"/>
        <end position="537"/>
    </location>
</feature>
<feature type="transmembrane region" description="Helical" evidence="6">
    <location>
        <begin position="222"/>
        <end position="243"/>
    </location>
</feature>
<feature type="region of interest" description="Disordered" evidence="5">
    <location>
        <begin position="297"/>
        <end position="336"/>
    </location>
</feature>
<dbReference type="Pfam" id="PF01566">
    <property type="entry name" value="Nramp"/>
    <property type="match status" value="2"/>
</dbReference>
<evidence type="ECO:0000256" key="2">
    <source>
        <dbReference type="ARBA" id="ARBA00022692"/>
    </source>
</evidence>
<keyword evidence="3 6" id="KW-1133">Transmembrane helix</keyword>
<feature type="transmembrane region" description="Helical" evidence="6">
    <location>
        <begin position="153"/>
        <end position="170"/>
    </location>
</feature>
<dbReference type="Proteomes" id="UP000818624">
    <property type="component" value="Chromosome 1"/>
</dbReference>
<dbReference type="PANTHER" id="PTHR11706:SF101">
    <property type="entry name" value="MANGANESE TRANSPORTER SMF1"/>
    <property type="match status" value="1"/>
</dbReference>
<feature type="transmembrane region" description="Helical" evidence="6">
    <location>
        <begin position="490"/>
        <end position="509"/>
    </location>
</feature>
<sequence>MGETSRSRCGSRAEDSLKQTTTKVSSVRHDLDGQMPLIGDSSKPTYSTWWQGIVQTVIRHMSFVGPGLIAAVAYCDPGNWATDMEAGSRFGYSLLFTVLLSGLFAVLLQVLCCRLGAVTGMDLAVQTRRLVLRLPADSDAPPDWDAPGMRARYWGLLIPLYIINEGAIIATELAELIGSAIALNLLFPSLPLWGGVLVTSADVFLVLFLYRPSMSVRIFESLIGALVLIVLACFIILLVRVKPDWSDVFKGYVPSQKVVDADGLYVSISILGATIMPHSLVLGSHFATIDRLEGYEEMGSEASSEDSEDNEGETDNNGPEARPPVTRALSRSSSRSRLRSRPMTFWRTCRNLYRSIKAKHLKVPEVVQDDKLPPQQPASLEHIELSLKHASWDIAICLVLFAITINSAILIVASAAFYYGNNSTGDTEVVGDLFQAFELLRDTVGKAPAILFAIALLTAGQSSSITVTLAGQIISEGFIHWRLTPFMRRLLTRAIAVFPSMIVAALAGRSGLDEMLVASQVALSMALPFVSLPLLLLTGSRKRMQRELIREEPMQSQSSIANYGSTTPILNETEPSAPEEPMLTLGARVRRAYATLFRTPNSDHESSGPTYFHAFSNSIAVNALSYAVFGLICIADVYVLVSTLKDPANA</sequence>
<evidence type="ECO:0000256" key="4">
    <source>
        <dbReference type="ARBA" id="ARBA00023136"/>
    </source>
</evidence>
<name>A0ABY8EN75_MALFU</name>
<feature type="transmembrane region" description="Helical" evidence="6">
    <location>
        <begin position="190"/>
        <end position="210"/>
    </location>
</feature>
<evidence type="ECO:0000313" key="7">
    <source>
        <dbReference type="EMBL" id="WFD46344.1"/>
    </source>
</evidence>
<dbReference type="InterPro" id="IPR001046">
    <property type="entry name" value="NRAMP_fam"/>
</dbReference>
<keyword evidence="4 6" id="KW-0472">Membrane</keyword>
<feature type="region of interest" description="Disordered" evidence="5">
    <location>
        <begin position="1"/>
        <end position="25"/>
    </location>
</feature>
<evidence type="ECO:0000256" key="5">
    <source>
        <dbReference type="SAM" id="MobiDB-lite"/>
    </source>
</evidence>
<organism evidence="7 8">
    <name type="scientific">Malassezia furfur</name>
    <name type="common">Pityriasis versicolor infection agent</name>
    <name type="synonym">Pityrosporum furfur</name>
    <dbReference type="NCBI Taxonomy" id="55194"/>
    <lineage>
        <taxon>Eukaryota</taxon>
        <taxon>Fungi</taxon>
        <taxon>Dikarya</taxon>
        <taxon>Basidiomycota</taxon>
        <taxon>Ustilaginomycotina</taxon>
        <taxon>Malasseziomycetes</taxon>
        <taxon>Malasseziales</taxon>
        <taxon>Malasseziaceae</taxon>
        <taxon>Malassezia</taxon>
    </lineage>
</organism>
<evidence type="ECO:0000256" key="6">
    <source>
        <dbReference type="SAM" id="Phobius"/>
    </source>
</evidence>
<dbReference type="NCBIfam" id="NF037982">
    <property type="entry name" value="Nramp_1"/>
    <property type="match status" value="1"/>
</dbReference>
<feature type="transmembrane region" description="Helical" evidence="6">
    <location>
        <begin position="394"/>
        <end position="419"/>
    </location>
</feature>
<gene>
    <name evidence="7" type="primary">SMF1</name>
    <name evidence="7" type="ORF">GLX27_000979</name>
</gene>
<proteinExistence type="predicted"/>
<keyword evidence="8" id="KW-1185">Reference proteome</keyword>
<evidence type="ECO:0000256" key="3">
    <source>
        <dbReference type="ARBA" id="ARBA00022989"/>
    </source>
</evidence>
<feature type="transmembrane region" description="Helical" evidence="6">
    <location>
        <begin position="619"/>
        <end position="641"/>
    </location>
</feature>
<dbReference type="EMBL" id="CP046234">
    <property type="protein sequence ID" value="WFD46344.1"/>
    <property type="molecule type" value="Genomic_DNA"/>
</dbReference>